<evidence type="ECO:0000256" key="4">
    <source>
        <dbReference type="ARBA" id="ARBA00009868"/>
    </source>
</evidence>
<dbReference type="PANTHER" id="PTHR47114">
    <property type="match status" value="1"/>
</dbReference>
<proteinExistence type="inferred from homology"/>
<dbReference type="Gene3D" id="3.80.10.10">
    <property type="entry name" value="Ribonuclease Inhibitor"/>
    <property type="match status" value="1"/>
</dbReference>
<dbReference type="Gene3D" id="1.20.58.360">
    <property type="entry name" value="Shigella T3SS effector IpaH defines"/>
    <property type="match status" value="1"/>
</dbReference>
<dbReference type="SUPFAM" id="SSF52058">
    <property type="entry name" value="L domain-like"/>
    <property type="match status" value="1"/>
</dbReference>
<comment type="catalytic activity">
    <reaction evidence="1">
        <text>S-ubiquitinyl-[E2 ubiquitin-conjugating enzyme]-L-cysteine + [acceptor protein]-L-lysine = [E2 ubiquitin-conjugating enzyme]-L-cysteine + N(6)-ubiquitinyl-[acceptor protein]-L-lysine.</text>
        <dbReference type="EC" id="2.3.2.27"/>
    </reaction>
</comment>
<evidence type="ECO:0000313" key="17">
    <source>
        <dbReference type="EMBL" id="MDW6004637.1"/>
    </source>
</evidence>
<evidence type="ECO:0000256" key="8">
    <source>
        <dbReference type="ARBA" id="ARBA00022679"/>
    </source>
</evidence>
<evidence type="ECO:0000256" key="15">
    <source>
        <dbReference type="SAM" id="MobiDB-lite"/>
    </source>
</evidence>
<dbReference type="GO" id="GO:0016567">
    <property type="term" value="P:protein ubiquitination"/>
    <property type="evidence" value="ECO:0007669"/>
    <property type="project" value="InterPro"/>
</dbReference>
<comment type="PTM">
    <text evidence="14">Ubiquitinated in the presence of host E1 ubiquitin-activating enzyme, E2 ubiquitin-conjugating enzyme and ubiquitin.</text>
</comment>
<dbReference type="AlphaFoldDB" id="A0A1Y6ITD6"/>
<evidence type="ECO:0000256" key="11">
    <source>
        <dbReference type="ARBA" id="ARBA00022843"/>
    </source>
</evidence>
<dbReference type="InterPro" id="IPR003591">
    <property type="entry name" value="Leu-rich_rpt_typical-subtyp"/>
</dbReference>
<dbReference type="EC" id="2.3.2.27" evidence="5"/>
<keyword evidence="12" id="KW-0843">Virulence</keyword>
<dbReference type="SMART" id="SM00369">
    <property type="entry name" value="LRR_TYP"/>
    <property type="match status" value="4"/>
</dbReference>
<dbReference type="Pfam" id="PF14496">
    <property type="entry name" value="NEL"/>
    <property type="match status" value="1"/>
</dbReference>
<keyword evidence="11 14" id="KW-0832">Ubl conjugation</keyword>
<dbReference type="InterPro" id="IPR001611">
    <property type="entry name" value="Leu-rich_rpt"/>
</dbReference>
<organism evidence="18 19">
    <name type="scientific">Vibrio mangrovi</name>
    <dbReference type="NCBI Taxonomy" id="474394"/>
    <lineage>
        <taxon>Bacteria</taxon>
        <taxon>Pseudomonadati</taxon>
        <taxon>Pseudomonadota</taxon>
        <taxon>Gammaproteobacteria</taxon>
        <taxon>Vibrionales</taxon>
        <taxon>Vibrionaceae</taxon>
        <taxon>Vibrio</taxon>
    </lineage>
</organism>
<feature type="active site" description="Glycyl thioester intermediate" evidence="14">
    <location>
        <position position="441"/>
    </location>
</feature>
<name>A0A1Y6ITD6_9VIBR</name>
<dbReference type="EMBL" id="JAWRCO010000002">
    <property type="protein sequence ID" value="MDW6004637.1"/>
    <property type="molecule type" value="Genomic_DNA"/>
</dbReference>
<sequence length="755" mass="85480">MPISHSTTHASGHIPDSPRSIASDDSFYSADEHLSAEGEWNRPDPELARLAETTGQNHVSRTQLTHYAAQVDIPQSHEPTEIPRLQGQTFPLQRQTFPLQRQTVQNGDGTTNHPAALETSLQEWMHSSDHGDWAGREAISHHIRRYHHQPTENRELSLAHIDSGGSLPEVFHLLPPIAGIRMSNCELQTVPETLMAQEDMERLSVAANDLTELPSSIDRLRSLNVLIAEENRLNRLPDELGSLNQLQRLYLANNFLTTVPDSMSMMESLETLELNGNRLESLPEGMFGRMHQLTMLDLSDNSLSEIPESIWRLPPGCHVDLSGNPLSQHALQELENRGLQPLFVMPEHSASQETLAQALQRQMPALDTDALQRWNTLAESDPQTQGFQQWLDRLPETAEFRSDGARDVLMQRIFRLLDAMTEDPNLREICCQCADDAIATCEDRVILGLNDMELAHLNHRAKTENWDSARLLHYGKGMMKMEMLNDIARETNAMHTAIPYLTQLERLAGDFSEASDRTYRPPPMDIYYPVMIEARAERALRTIEQIVKSVDEDYDAGPLPGLSDPIPGPVELVAGIRLRTARAEQAIEHFFQLGRSDSDSDTEEMEYTAVDERDPVTDEAVEVNLAYQLVLKDRLDLPVETQQMRYAACADLSPQDIDLAEEQINEQMEDTSRQQLYLSQWEPMQAYLQREHHDEWQQLNDDFSGQMEALFNDGPAPGEKEGEWKVRLEQVSSGRESAIAAFYQRHTATLLGMSE</sequence>
<dbReference type="InterPro" id="IPR032675">
    <property type="entry name" value="LRR_dom_sf"/>
</dbReference>
<dbReference type="OrthoDB" id="6434659at2"/>
<evidence type="ECO:0000256" key="7">
    <source>
        <dbReference type="ARBA" id="ARBA00022614"/>
    </source>
</evidence>
<evidence type="ECO:0000256" key="2">
    <source>
        <dbReference type="ARBA" id="ARBA00004192"/>
    </source>
</evidence>
<evidence type="ECO:0000256" key="13">
    <source>
        <dbReference type="ARBA" id="ARBA00023200"/>
    </source>
</evidence>
<feature type="compositionally biased region" description="Polar residues" evidence="15">
    <location>
        <begin position="1"/>
        <end position="10"/>
    </location>
</feature>
<comment type="subcellular location">
    <subcellularLocation>
        <location evidence="2">Host cytoplasm</location>
    </subcellularLocation>
    <subcellularLocation>
        <location evidence="3">Secreted</location>
    </subcellularLocation>
</comment>
<dbReference type="Gene3D" id="1.20.1270.130">
    <property type="entry name" value="Shigella T3SS effector IpaH domain"/>
    <property type="match status" value="1"/>
</dbReference>
<dbReference type="GO" id="GO:0030430">
    <property type="term" value="C:host cell cytoplasm"/>
    <property type="evidence" value="ECO:0007669"/>
    <property type="project" value="UniProtKB-SubCell"/>
</dbReference>
<dbReference type="GO" id="GO:0061630">
    <property type="term" value="F:ubiquitin protein ligase activity"/>
    <property type="evidence" value="ECO:0007669"/>
    <property type="project" value="UniProtKB-EC"/>
</dbReference>
<keyword evidence="13 14" id="KW-1035">Host cytoplasm</keyword>
<dbReference type="PROSITE" id="PS51450">
    <property type="entry name" value="LRR"/>
    <property type="match status" value="2"/>
</dbReference>
<dbReference type="SMART" id="SM00364">
    <property type="entry name" value="LRR_BAC"/>
    <property type="match status" value="5"/>
</dbReference>
<evidence type="ECO:0000256" key="10">
    <source>
        <dbReference type="ARBA" id="ARBA00022786"/>
    </source>
</evidence>
<comment type="similarity">
    <text evidence="4 14">Belongs to the LRR-containing bacterial E3 ligase family.</text>
</comment>
<evidence type="ECO:0000256" key="1">
    <source>
        <dbReference type="ARBA" id="ARBA00000900"/>
    </source>
</evidence>
<keyword evidence="9" id="KW-0677">Repeat</keyword>
<keyword evidence="10 14" id="KW-0833">Ubl conjugation pathway</keyword>
<dbReference type="GO" id="GO:0005576">
    <property type="term" value="C:extracellular region"/>
    <property type="evidence" value="ECO:0007669"/>
    <property type="project" value="UniProtKB-SubCell"/>
</dbReference>
<evidence type="ECO:0000259" key="16">
    <source>
        <dbReference type="PROSITE" id="PS52053"/>
    </source>
</evidence>
<protein>
    <recommendedName>
        <fullName evidence="5">RING-type E3 ubiquitin transferase</fullName>
        <ecNumber evidence="5">2.3.2.27</ecNumber>
    </recommendedName>
</protein>
<accession>A0A1Y6ITD6</accession>
<evidence type="ECO:0000256" key="6">
    <source>
        <dbReference type="ARBA" id="ARBA00022525"/>
    </source>
</evidence>
<keyword evidence="8 14" id="KW-0808">Transferase</keyword>
<evidence type="ECO:0000313" key="20">
    <source>
        <dbReference type="Proteomes" id="UP001283366"/>
    </source>
</evidence>
<keyword evidence="6 14" id="KW-0964">Secreted</keyword>
<keyword evidence="7" id="KW-0433">Leucine-rich repeat</keyword>
<evidence type="ECO:0000313" key="18">
    <source>
        <dbReference type="EMBL" id="SMS00927.1"/>
    </source>
</evidence>
<dbReference type="InterPro" id="IPR029487">
    <property type="entry name" value="NEL_dom"/>
</dbReference>
<dbReference type="Proteomes" id="UP001283366">
    <property type="component" value="Unassembled WGS sequence"/>
</dbReference>
<dbReference type="PANTHER" id="PTHR47114:SF2">
    <property type="entry name" value="OLIGODENDROCYTE-MYELIN GLYCOPROTEIN"/>
    <property type="match status" value="1"/>
</dbReference>
<evidence type="ECO:0000256" key="3">
    <source>
        <dbReference type="ARBA" id="ARBA00004613"/>
    </source>
</evidence>
<dbReference type="InterPro" id="IPR051071">
    <property type="entry name" value="LRR-bact_E3_ubiq_ligases"/>
</dbReference>
<evidence type="ECO:0000256" key="5">
    <source>
        <dbReference type="ARBA" id="ARBA00012483"/>
    </source>
</evidence>
<dbReference type="EMBL" id="FXXI01000003">
    <property type="protein sequence ID" value="SMS00927.1"/>
    <property type="molecule type" value="Genomic_DNA"/>
</dbReference>
<dbReference type="PROSITE" id="PS52053">
    <property type="entry name" value="NEL"/>
    <property type="match status" value="1"/>
</dbReference>
<dbReference type="Proteomes" id="UP000196125">
    <property type="component" value="Unassembled WGS sequence"/>
</dbReference>
<dbReference type="Pfam" id="PF13855">
    <property type="entry name" value="LRR_8"/>
    <property type="match status" value="1"/>
</dbReference>
<evidence type="ECO:0000256" key="14">
    <source>
        <dbReference type="PROSITE-ProRule" id="PRU01398"/>
    </source>
</evidence>
<dbReference type="RefSeq" id="WP_087480972.1">
    <property type="nucleotide sequence ID" value="NZ_AP024884.1"/>
</dbReference>
<reference evidence="17 20" key="2">
    <citation type="submission" date="2023-11" db="EMBL/GenBank/DDBJ databases">
        <title>Plant-associative lifestyle of Vibrio porteresiae and its evolutionary dynamics.</title>
        <authorList>
            <person name="Rameshkumar N."/>
            <person name="Kirti K."/>
        </authorList>
    </citation>
    <scope>NUCLEOTIDE SEQUENCE [LARGE SCALE GENOMIC DNA]</scope>
    <source>
        <strain evidence="17 20">MSSRF38</strain>
    </source>
</reference>
<gene>
    <name evidence="17" type="ORF">SBX37_17415</name>
    <name evidence="18" type="ORF">VIM7927_02200</name>
</gene>
<feature type="domain" description="NEL" evidence="16">
    <location>
        <begin position="350"/>
        <end position="755"/>
    </location>
</feature>
<evidence type="ECO:0000256" key="12">
    <source>
        <dbReference type="ARBA" id="ARBA00023026"/>
    </source>
</evidence>
<reference evidence="18 19" key="1">
    <citation type="submission" date="2017-05" db="EMBL/GenBank/DDBJ databases">
        <authorList>
            <person name="Song R."/>
            <person name="Chenine A.L."/>
            <person name="Ruprecht R.M."/>
        </authorList>
    </citation>
    <scope>NUCLEOTIDE SEQUENCE [LARGE SCALE GENOMIC DNA]</scope>
    <source>
        <strain evidence="18 19">CECT 7927</strain>
    </source>
</reference>
<keyword evidence="20" id="KW-1185">Reference proteome</keyword>
<evidence type="ECO:0000313" key="19">
    <source>
        <dbReference type="Proteomes" id="UP000196125"/>
    </source>
</evidence>
<feature type="region of interest" description="Disordered" evidence="15">
    <location>
        <begin position="1"/>
        <end position="24"/>
    </location>
</feature>
<evidence type="ECO:0000256" key="9">
    <source>
        <dbReference type="ARBA" id="ARBA00022737"/>
    </source>
</evidence>